<dbReference type="FunFam" id="1.10.555.10:FF:000001">
    <property type="entry name" value="Rho GTPase activating protein 44"/>
    <property type="match status" value="1"/>
</dbReference>
<evidence type="ECO:0000259" key="7">
    <source>
        <dbReference type="PROSITE" id="PS50238"/>
    </source>
</evidence>
<evidence type="ECO:0000256" key="1">
    <source>
        <dbReference type="ARBA" id="ARBA00004514"/>
    </source>
</evidence>
<dbReference type="InterPro" id="IPR004148">
    <property type="entry name" value="BAR_dom"/>
</dbReference>
<dbReference type="SMART" id="SM00324">
    <property type="entry name" value="RhoGAP"/>
    <property type="match status" value="1"/>
</dbReference>
<dbReference type="OrthoDB" id="19923at2759"/>
<feature type="region of interest" description="Disordered" evidence="6">
    <location>
        <begin position="485"/>
        <end position="636"/>
    </location>
</feature>
<feature type="domain" description="BAR" evidence="8">
    <location>
        <begin position="22"/>
        <end position="259"/>
    </location>
</feature>
<dbReference type="GO" id="GO:0005096">
    <property type="term" value="F:GTPase activator activity"/>
    <property type="evidence" value="ECO:0007669"/>
    <property type="project" value="UniProtKB-KW"/>
</dbReference>
<reference evidence="9" key="1">
    <citation type="thesis" date="2020" institute="ProQuest LLC" country="789 East Eisenhower Parkway, Ann Arbor, MI, USA">
        <title>Comparative Genomics and Chromosome Evolution.</title>
        <authorList>
            <person name="Mudd A.B."/>
        </authorList>
    </citation>
    <scope>NUCLEOTIDE SEQUENCE</scope>
    <source>
        <strain evidence="9">Female2</strain>
        <tissue evidence="9">Blood</tissue>
    </source>
</reference>
<keyword evidence="10" id="KW-1185">Reference proteome</keyword>
<feature type="coiled-coil region" evidence="5">
    <location>
        <begin position="150"/>
        <end position="206"/>
    </location>
</feature>
<gene>
    <name evidence="9" type="ORF">GDO86_007408</name>
</gene>
<evidence type="ECO:0000313" key="10">
    <source>
        <dbReference type="Proteomes" id="UP000812440"/>
    </source>
</evidence>
<dbReference type="SMART" id="SM00721">
    <property type="entry name" value="BAR"/>
    <property type="match status" value="1"/>
</dbReference>
<dbReference type="PANTHER" id="PTHR14130">
    <property type="entry name" value="3BP-1 RELATED RHOGAP"/>
    <property type="match status" value="1"/>
</dbReference>
<dbReference type="SUPFAM" id="SSF103657">
    <property type="entry name" value="BAR/IMD domain-like"/>
    <property type="match status" value="1"/>
</dbReference>
<dbReference type="Gene3D" id="1.20.1270.60">
    <property type="entry name" value="Arfaptin homology (AH) domain/BAR domain"/>
    <property type="match status" value="1"/>
</dbReference>
<accession>A0A8T2ITK3</accession>
<dbReference type="Gene3D" id="1.10.555.10">
    <property type="entry name" value="Rho GTPase activation protein"/>
    <property type="match status" value="1"/>
</dbReference>
<dbReference type="GO" id="GO:0035020">
    <property type="term" value="P:regulation of Rac protein signal transduction"/>
    <property type="evidence" value="ECO:0007669"/>
    <property type="project" value="TreeGrafter"/>
</dbReference>
<dbReference type="Pfam" id="PF00620">
    <property type="entry name" value="RhoGAP"/>
    <property type="match status" value="1"/>
</dbReference>
<comment type="subcellular location">
    <subcellularLocation>
        <location evidence="1">Cytoplasm</location>
        <location evidence="1">Cytosol</location>
    </subcellularLocation>
</comment>
<comment type="caution">
    <text evidence="9">The sequence shown here is derived from an EMBL/GenBank/DDBJ whole genome shotgun (WGS) entry which is preliminary data.</text>
</comment>
<keyword evidence="3" id="KW-0963">Cytoplasm</keyword>
<evidence type="ECO:0000256" key="6">
    <source>
        <dbReference type="SAM" id="MobiDB-lite"/>
    </source>
</evidence>
<name>A0A8T2ITK3_9PIPI</name>
<keyword evidence="2" id="KW-0343">GTPase activation</keyword>
<dbReference type="PANTHER" id="PTHR14130:SF12">
    <property type="entry name" value="BARGIN-RELATED"/>
    <property type="match status" value="1"/>
</dbReference>
<keyword evidence="4" id="KW-0597">Phosphoprotein</keyword>
<dbReference type="Pfam" id="PF03114">
    <property type="entry name" value="BAR"/>
    <property type="match status" value="1"/>
</dbReference>
<dbReference type="InterPro" id="IPR008936">
    <property type="entry name" value="Rho_GTPase_activation_prot"/>
</dbReference>
<evidence type="ECO:0000256" key="3">
    <source>
        <dbReference type="ARBA" id="ARBA00022490"/>
    </source>
</evidence>
<dbReference type="PROSITE" id="PS51021">
    <property type="entry name" value="BAR"/>
    <property type="match status" value="1"/>
</dbReference>
<proteinExistence type="predicted"/>
<dbReference type="GO" id="GO:0007165">
    <property type="term" value="P:signal transduction"/>
    <property type="evidence" value="ECO:0007669"/>
    <property type="project" value="InterPro"/>
</dbReference>
<dbReference type="InterPro" id="IPR000198">
    <property type="entry name" value="RhoGAP_dom"/>
</dbReference>
<evidence type="ECO:0000259" key="8">
    <source>
        <dbReference type="PROSITE" id="PS51021"/>
    </source>
</evidence>
<dbReference type="Proteomes" id="UP000812440">
    <property type="component" value="Chromosome 4"/>
</dbReference>
<dbReference type="GO" id="GO:0032956">
    <property type="term" value="P:regulation of actin cytoskeleton organization"/>
    <property type="evidence" value="ECO:0007669"/>
    <property type="project" value="TreeGrafter"/>
</dbReference>
<dbReference type="SUPFAM" id="SSF48350">
    <property type="entry name" value="GTPase activation domain, GAP"/>
    <property type="match status" value="1"/>
</dbReference>
<organism evidence="9 10">
    <name type="scientific">Hymenochirus boettgeri</name>
    <name type="common">Congo dwarf clawed frog</name>
    <dbReference type="NCBI Taxonomy" id="247094"/>
    <lineage>
        <taxon>Eukaryota</taxon>
        <taxon>Metazoa</taxon>
        <taxon>Chordata</taxon>
        <taxon>Craniata</taxon>
        <taxon>Vertebrata</taxon>
        <taxon>Euteleostomi</taxon>
        <taxon>Amphibia</taxon>
        <taxon>Batrachia</taxon>
        <taxon>Anura</taxon>
        <taxon>Pipoidea</taxon>
        <taxon>Pipidae</taxon>
        <taxon>Pipinae</taxon>
        <taxon>Hymenochirus</taxon>
    </lineage>
</organism>
<keyword evidence="5" id="KW-0175">Coiled coil</keyword>
<feature type="compositionally biased region" description="Pro residues" evidence="6">
    <location>
        <begin position="555"/>
        <end position="565"/>
    </location>
</feature>
<dbReference type="InterPro" id="IPR047165">
    <property type="entry name" value="RHG17/44/SH3BP1-like"/>
</dbReference>
<dbReference type="InterPro" id="IPR027267">
    <property type="entry name" value="AH/BAR_dom_sf"/>
</dbReference>
<sequence length="636" mass="70778">MGSCAQKHFRFFGPINIYGNMDRMVCTQPKIHLFIHKVKADQQVEPVKKLAHLIGKRLNSCLQAPAGSDREKKLKKLALSSLTLAMAECLKEIDSESQMRRTIEMGCCVEGILAQDLADFEINLEKDVLQPLYKLSEEDLPTILKHRKQLQKLITDWNSAKNRLAQIQKNTSGGQGGSSMGAPAKLESLKEEEEELKRRLEQSKDDYLYDLYNFTSKEKDCESYIIRLLELQSEYHKKSLNHLTEALEELKDRQRESAHNQSEKPLAEVYGVPLETHLAKFECEIAVPIAACVKMLLAHGMQEEGLFRLAAGASVLKKLKASLGAGTSDLSEFMSEPHAIAGALKSYLRELPEPLMTSELFDEWMAAGTFKEPEKRLECFREVCNKLPTANYNNLRYLIKFLAKLVEHQEVNKMTLSNVAIVLGPNLLWDKCDGDPSLLDMASASPILVVNVVEGLLNFAADIFPGDVDFGVTLTCTEPSPVVTTQVQEIQKQAGPKPETSIPLMSKDSNTESDSEIQVGWQEQTKVSSSNDDITSTSQGEISPSSVRKVKRPAPQRPSVPPPIQPRVLPSTEMAEHHSPKPTPRRTIGGSLKVPNKPPPHPPQVPRALEEGDSGTKTKSSPPRPLPRNRILSTEN</sequence>
<evidence type="ECO:0000256" key="4">
    <source>
        <dbReference type="ARBA" id="ARBA00022553"/>
    </source>
</evidence>
<dbReference type="EMBL" id="JAACNH010000007">
    <property type="protein sequence ID" value="KAG8436285.1"/>
    <property type="molecule type" value="Genomic_DNA"/>
</dbReference>
<feature type="compositionally biased region" description="Polar residues" evidence="6">
    <location>
        <begin position="521"/>
        <end position="546"/>
    </location>
</feature>
<evidence type="ECO:0008006" key="11">
    <source>
        <dbReference type="Google" id="ProtNLM"/>
    </source>
</evidence>
<evidence type="ECO:0000256" key="5">
    <source>
        <dbReference type="SAM" id="Coils"/>
    </source>
</evidence>
<evidence type="ECO:0000256" key="2">
    <source>
        <dbReference type="ARBA" id="ARBA00022468"/>
    </source>
</evidence>
<evidence type="ECO:0000313" key="9">
    <source>
        <dbReference type="EMBL" id="KAG8436285.1"/>
    </source>
</evidence>
<protein>
    <recommendedName>
        <fullName evidence="11">SH3 domain-binding protein 1</fullName>
    </recommendedName>
</protein>
<dbReference type="PROSITE" id="PS50238">
    <property type="entry name" value="RHOGAP"/>
    <property type="match status" value="1"/>
</dbReference>
<dbReference type="GO" id="GO:0005829">
    <property type="term" value="C:cytosol"/>
    <property type="evidence" value="ECO:0007669"/>
    <property type="project" value="UniProtKB-SubCell"/>
</dbReference>
<feature type="domain" description="Rho-GAP" evidence="7">
    <location>
        <begin position="272"/>
        <end position="464"/>
    </location>
</feature>
<feature type="compositionally biased region" description="Pro residues" evidence="6">
    <location>
        <begin position="596"/>
        <end position="605"/>
    </location>
</feature>
<dbReference type="FunFam" id="1.20.1270.60:FF:000053">
    <property type="entry name" value="SH3 domain-binding protein 1"/>
    <property type="match status" value="1"/>
</dbReference>
<dbReference type="AlphaFoldDB" id="A0A8T2ITK3"/>